<dbReference type="Proteomes" id="UP000298327">
    <property type="component" value="Unassembled WGS sequence"/>
</dbReference>
<evidence type="ECO:0000313" key="2">
    <source>
        <dbReference type="Proteomes" id="UP000298327"/>
    </source>
</evidence>
<gene>
    <name evidence="1" type="ORF">EVG20_g6555</name>
</gene>
<reference evidence="1 2" key="1">
    <citation type="submission" date="2019-02" db="EMBL/GenBank/DDBJ databases">
        <title>Genome sequencing of the rare red list fungi Dentipellis fragilis.</title>
        <authorList>
            <person name="Buettner E."/>
            <person name="Kellner H."/>
        </authorList>
    </citation>
    <scope>NUCLEOTIDE SEQUENCE [LARGE SCALE GENOMIC DNA]</scope>
    <source>
        <strain evidence="1 2">DSM 105465</strain>
    </source>
</reference>
<comment type="caution">
    <text evidence="1">The sequence shown here is derived from an EMBL/GenBank/DDBJ whole genome shotgun (WGS) entry which is preliminary data.</text>
</comment>
<dbReference type="EMBL" id="SEOQ01000444">
    <property type="protein sequence ID" value="TFY62833.1"/>
    <property type="molecule type" value="Genomic_DNA"/>
</dbReference>
<keyword evidence="2" id="KW-1185">Reference proteome</keyword>
<name>A0A4Y9YM96_9AGAM</name>
<accession>A0A4Y9YM96</accession>
<evidence type="ECO:0000313" key="1">
    <source>
        <dbReference type="EMBL" id="TFY62833.1"/>
    </source>
</evidence>
<proteinExistence type="predicted"/>
<sequence length="239" mass="27412">MVAIEIEEDALSAPVLYKRLYRWDLEPWEDEEAKDLTPEEKLQRWIRIDCVHSQVQELLDKACSQSNFRQTVEGINHPISWIVVNPSLWASHRRQPLSFLKLANNSPVVSWMVEMAKVLLTVVAHYASRNINHFVMQEAHNTAWLVILRTLDALALHNGLHSNFTSANRTYSIINTFERLGFCMAVLILHCNAHNLDPIRRMTFSRGPTSLSFLDPNGQYDSSLGSFPRHVGRLDASDH</sequence>
<dbReference type="AlphaFoldDB" id="A0A4Y9YM96"/>
<organism evidence="1 2">
    <name type="scientific">Dentipellis fragilis</name>
    <dbReference type="NCBI Taxonomy" id="205917"/>
    <lineage>
        <taxon>Eukaryota</taxon>
        <taxon>Fungi</taxon>
        <taxon>Dikarya</taxon>
        <taxon>Basidiomycota</taxon>
        <taxon>Agaricomycotina</taxon>
        <taxon>Agaricomycetes</taxon>
        <taxon>Russulales</taxon>
        <taxon>Hericiaceae</taxon>
        <taxon>Dentipellis</taxon>
    </lineage>
</organism>
<dbReference type="OrthoDB" id="3758141at2759"/>
<protein>
    <submittedName>
        <fullName evidence="1">Uncharacterized protein</fullName>
    </submittedName>
</protein>